<sequence>VKTPVKDAQGNVIGILGIFRDITELKQAEEELSKYREKISRAERLASLGTLSATLAHRLNSPITAIRLSIENSLAELERTSCPDIVTEDLKDGLSGVSEAVSIVDGFRNFAKKSSEKIVSQVDSK</sequence>
<dbReference type="Pfam" id="PF00512">
    <property type="entry name" value="HisKA"/>
    <property type="match status" value="1"/>
</dbReference>
<keyword evidence="6" id="KW-0902">Two-component regulatory system</keyword>
<dbReference type="GO" id="GO:0000155">
    <property type="term" value="F:phosphorelay sensor kinase activity"/>
    <property type="evidence" value="ECO:0007669"/>
    <property type="project" value="InterPro"/>
</dbReference>
<reference evidence="9" key="1">
    <citation type="journal article" date="2014" name="Front. Microbiol.">
        <title>High frequency of phylogenetically diverse reductive dehalogenase-homologous genes in deep subseafloor sedimentary metagenomes.</title>
        <authorList>
            <person name="Kawai M."/>
            <person name="Futagami T."/>
            <person name="Toyoda A."/>
            <person name="Takaki Y."/>
            <person name="Nishi S."/>
            <person name="Hori S."/>
            <person name="Arai W."/>
            <person name="Tsubouchi T."/>
            <person name="Morono Y."/>
            <person name="Uchiyama I."/>
            <person name="Ito T."/>
            <person name="Fujiyama A."/>
            <person name="Inagaki F."/>
            <person name="Takami H."/>
        </authorList>
    </citation>
    <scope>NUCLEOTIDE SEQUENCE</scope>
    <source>
        <strain evidence="9">Expedition CK06-06</strain>
    </source>
</reference>
<dbReference type="SUPFAM" id="SSF47384">
    <property type="entry name" value="Homodimeric domain of signal transducing histidine kinase"/>
    <property type="match status" value="1"/>
</dbReference>
<keyword evidence="5" id="KW-0067">ATP-binding</keyword>
<keyword evidence="1" id="KW-0597">Phosphoprotein</keyword>
<keyword evidence="7" id="KW-0175">Coiled coil</keyword>
<proteinExistence type="predicted"/>
<keyword evidence="3" id="KW-0547">Nucleotide-binding</keyword>
<evidence type="ECO:0000313" key="9">
    <source>
        <dbReference type="EMBL" id="GAF86961.1"/>
    </source>
</evidence>
<comment type="caution">
    <text evidence="9">The sequence shown here is derived from an EMBL/GenBank/DDBJ whole genome shotgun (WGS) entry which is preliminary data.</text>
</comment>
<name>X0TI89_9ZZZZ</name>
<feature type="coiled-coil region" evidence="7">
    <location>
        <begin position="18"/>
        <end position="45"/>
    </location>
</feature>
<dbReference type="PANTHER" id="PTHR43065:SF10">
    <property type="entry name" value="PEROXIDE STRESS-ACTIVATED HISTIDINE KINASE MAK3"/>
    <property type="match status" value="1"/>
</dbReference>
<accession>X0TI89</accession>
<protein>
    <recommendedName>
        <fullName evidence="8">PAC domain-containing protein</fullName>
    </recommendedName>
</protein>
<dbReference type="SUPFAM" id="SSF55785">
    <property type="entry name" value="PYP-like sensor domain (PAS domain)"/>
    <property type="match status" value="1"/>
</dbReference>
<evidence type="ECO:0000256" key="1">
    <source>
        <dbReference type="ARBA" id="ARBA00022553"/>
    </source>
</evidence>
<feature type="non-terminal residue" evidence="9">
    <location>
        <position position="1"/>
    </location>
</feature>
<dbReference type="GO" id="GO:0005524">
    <property type="term" value="F:ATP binding"/>
    <property type="evidence" value="ECO:0007669"/>
    <property type="project" value="UniProtKB-KW"/>
</dbReference>
<dbReference type="NCBIfam" id="TIGR00229">
    <property type="entry name" value="sensory_box"/>
    <property type="match status" value="1"/>
</dbReference>
<gene>
    <name evidence="9" type="ORF">S01H1_23676</name>
</gene>
<feature type="non-terminal residue" evidence="9">
    <location>
        <position position="125"/>
    </location>
</feature>
<dbReference type="AlphaFoldDB" id="X0TI89"/>
<dbReference type="Gene3D" id="1.10.287.130">
    <property type="match status" value="1"/>
</dbReference>
<keyword evidence="2" id="KW-0808">Transferase</keyword>
<dbReference type="InterPro" id="IPR000014">
    <property type="entry name" value="PAS"/>
</dbReference>
<keyword evidence="4" id="KW-0418">Kinase</keyword>
<evidence type="ECO:0000256" key="7">
    <source>
        <dbReference type="SAM" id="Coils"/>
    </source>
</evidence>
<evidence type="ECO:0000259" key="8">
    <source>
        <dbReference type="PROSITE" id="PS50113"/>
    </source>
</evidence>
<dbReference type="InterPro" id="IPR036097">
    <property type="entry name" value="HisK_dim/P_sf"/>
</dbReference>
<dbReference type="CDD" id="cd00082">
    <property type="entry name" value="HisKA"/>
    <property type="match status" value="1"/>
</dbReference>
<dbReference type="EMBL" id="BARS01013759">
    <property type="protein sequence ID" value="GAF86961.1"/>
    <property type="molecule type" value="Genomic_DNA"/>
</dbReference>
<dbReference type="PROSITE" id="PS50113">
    <property type="entry name" value="PAC"/>
    <property type="match status" value="1"/>
</dbReference>
<dbReference type="PANTHER" id="PTHR43065">
    <property type="entry name" value="SENSOR HISTIDINE KINASE"/>
    <property type="match status" value="1"/>
</dbReference>
<dbReference type="Gene3D" id="3.30.450.20">
    <property type="entry name" value="PAS domain"/>
    <property type="match status" value="1"/>
</dbReference>
<evidence type="ECO:0000256" key="5">
    <source>
        <dbReference type="ARBA" id="ARBA00022840"/>
    </source>
</evidence>
<evidence type="ECO:0000256" key="2">
    <source>
        <dbReference type="ARBA" id="ARBA00022679"/>
    </source>
</evidence>
<dbReference type="SMART" id="SM00388">
    <property type="entry name" value="HisKA"/>
    <property type="match status" value="1"/>
</dbReference>
<dbReference type="InterPro" id="IPR000700">
    <property type="entry name" value="PAS-assoc_C"/>
</dbReference>
<dbReference type="InterPro" id="IPR035965">
    <property type="entry name" value="PAS-like_dom_sf"/>
</dbReference>
<evidence type="ECO:0000256" key="6">
    <source>
        <dbReference type="ARBA" id="ARBA00023012"/>
    </source>
</evidence>
<dbReference type="InterPro" id="IPR003661">
    <property type="entry name" value="HisK_dim/P_dom"/>
</dbReference>
<feature type="domain" description="PAC" evidence="8">
    <location>
        <begin position="1"/>
        <end position="34"/>
    </location>
</feature>
<evidence type="ECO:0000256" key="4">
    <source>
        <dbReference type="ARBA" id="ARBA00022777"/>
    </source>
</evidence>
<evidence type="ECO:0000256" key="3">
    <source>
        <dbReference type="ARBA" id="ARBA00022741"/>
    </source>
</evidence>
<organism evidence="9">
    <name type="scientific">marine sediment metagenome</name>
    <dbReference type="NCBI Taxonomy" id="412755"/>
    <lineage>
        <taxon>unclassified sequences</taxon>
        <taxon>metagenomes</taxon>
        <taxon>ecological metagenomes</taxon>
    </lineage>
</organism>